<sequence length="516" mass="60952">MKCTVVPLQDLSVLSSAIMLWNKNEFKALAAKFHFQSSDHSEREKEFQVLEDEAVRKMRKLLLPELLKKKVLKILKSVFLEVLIWKEKHAKILSHRLKKSVYKICLTSKGTVDQKKTAETLVKDGSLYYTTRYKLACIYCLENDILTLWHQMHKSRRKYFYSKRGPGDVNQHELVVFWTYAMYGELTWLRKKMFVPCLCRSIYQRIFEKAALEGNKVVTEYFLQKLTPQEKDISLMYCVQCLAFRRGLFGRTKWTDLSKRYQSEVVYFLLSEMSDEQQVKVYTKSSYGIASCLLDLPWQHFIEKLDFLWGNLSLQDYNKLLLKIIDLAAYGYMDCNYQKCLGEFWKQSPDVYKEYVINTEIKNQGECEDLLSCLLNLNDRDNIKLILNDATITEKENFIFSDKGKCICVDLIYTDKSDLLKFFVRECIFSRDVMIKFKKELEKHVLLSSEMLRRETDLQQKSFEVLDDCVSEYHEWKHEEENIHSAVRFHSSSAYRGVPLRQTYSPGDLDFLCVIT</sequence>
<accession>A0A087TQL0</accession>
<evidence type="ECO:0000313" key="1">
    <source>
        <dbReference type="EMBL" id="KFM67399.1"/>
    </source>
</evidence>
<dbReference type="EMBL" id="KK116315">
    <property type="protein sequence ID" value="KFM67399.1"/>
    <property type="molecule type" value="Genomic_DNA"/>
</dbReference>
<keyword evidence="2" id="KW-1185">Reference proteome</keyword>
<dbReference type="AlphaFoldDB" id="A0A087TQL0"/>
<reference evidence="1 2" key="1">
    <citation type="submission" date="2013-11" db="EMBL/GenBank/DDBJ databases">
        <title>Genome sequencing of Stegodyphus mimosarum.</title>
        <authorList>
            <person name="Bechsgaard J."/>
        </authorList>
    </citation>
    <scope>NUCLEOTIDE SEQUENCE [LARGE SCALE GENOMIC DNA]</scope>
</reference>
<dbReference type="Proteomes" id="UP000054359">
    <property type="component" value="Unassembled WGS sequence"/>
</dbReference>
<gene>
    <name evidence="1" type="ORF">X975_00253</name>
</gene>
<proteinExistence type="predicted"/>
<evidence type="ECO:0000313" key="2">
    <source>
        <dbReference type="Proteomes" id="UP000054359"/>
    </source>
</evidence>
<dbReference type="OrthoDB" id="6431550at2759"/>
<dbReference type="OMA" id="ISINCKK"/>
<feature type="non-terminal residue" evidence="1">
    <location>
        <position position="516"/>
    </location>
</feature>
<protein>
    <submittedName>
        <fullName evidence="1">Uncharacterized protein</fullName>
    </submittedName>
</protein>
<organism evidence="1 2">
    <name type="scientific">Stegodyphus mimosarum</name>
    <name type="common">African social velvet spider</name>
    <dbReference type="NCBI Taxonomy" id="407821"/>
    <lineage>
        <taxon>Eukaryota</taxon>
        <taxon>Metazoa</taxon>
        <taxon>Ecdysozoa</taxon>
        <taxon>Arthropoda</taxon>
        <taxon>Chelicerata</taxon>
        <taxon>Arachnida</taxon>
        <taxon>Araneae</taxon>
        <taxon>Araneomorphae</taxon>
        <taxon>Entelegynae</taxon>
        <taxon>Eresoidea</taxon>
        <taxon>Eresidae</taxon>
        <taxon>Stegodyphus</taxon>
    </lineage>
</organism>
<name>A0A087TQL0_STEMI</name>